<dbReference type="InterPro" id="IPR036249">
    <property type="entry name" value="Thioredoxin-like_sf"/>
</dbReference>
<accession>A0ABD4LLT7</accession>
<comment type="caution">
    <text evidence="2">The sequence shown here is derived from an EMBL/GenBank/DDBJ whole genome shotgun (WGS) entry which is preliminary data.</text>
</comment>
<dbReference type="EMBL" id="JAEFBZ010000007">
    <property type="protein sequence ID" value="MBK1611822.1"/>
    <property type="molecule type" value="Genomic_DNA"/>
</dbReference>
<proteinExistence type="predicted"/>
<reference evidence="2 3" key="1">
    <citation type="submission" date="2020-12" db="EMBL/GenBank/DDBJ databases">
        <title>Genome assembly for a thermostable protease producing Bacillus cereus MAKP1 strain isolated from chicken gut.</title>
        <authorList>
            <person name="Malaviya A."/>
        </authorList>
    </citation>
    <scope>NUCLEOTIDE SEQUENCE [LARGE SCALE GENOMIC DNA]</scope>
    <source>
        <strain evidence="2 3">MAKP1</strain>
    </source>
</reference>
<feature type="domain" description="Thioredoxin" evidence="1">
    <location>
        <begin position="3"/>
        <end position="75"/>
    </location>
</feature>
<name>A0ABD4LLT7_BACCE</name>
<evidence type="ECO:0000313" key="2">
    <source>
        <dbReference type="EMBL" id="MBK1611822.1"/>
    </source>
</evidence>
<organism evidence="2 3">
    <name type="scientific">Bacillus cereus</name>
    <dbReference type="NCBI Taxonomy" id="1396"/>
    <lineage>
        <taxon>Bacteria</taxon>
        <taxon>Bacillati</taxon>
        <taxon>Bacillota</taxon>
        <taxon>Bacilli</taxon>
        <taxon>Bacillales</taxon>
        <taxon>Bacillaceae</taxon>
        <taxon>Bacillus</taxon>
        <taxon>Bacillus cereus group</taxon>
    </lineage>
</organism>
<evidence type="ECO:0000313" key="3">
    <source>
        <dbReference type="Proteomes" id="UP000613452"/>
    </source>
</evidence>
<dbReference type="AlphaFoldDB" id="A0ABD4LLT7"/>
<protein>
    <submittedName>
        <fullName evidence="2">Thioredoxin</fullName>
    </submittedName>
</protein>
<gene>
    <name evidence="2" type="ORF">JCR31_28740</name>
</gene>
<dbReference type="RefSeq" id="WP_200152654.1">
    <property type="nucleotide sequence ID" value="NZ_JAEFBZ010000007.1"/>
</dbReference>
<dbReference type="Pfam" id="PF00085">
    <property type="entry name" value="Thioredoxin"/>
    <property type="match status" value="1"/>
</dbReference>
<dbReference type="InterPro" id="IPR013766">
    <property type="entry name" value="Thioredoxin_domain"/>
</dbReference>
<sequence>MKLIKFEQNDCTPCKMLKEFMEGLGVKADKTVNLTTATEMEDFMLASKHGIEKTPVLLIEDDKGNEIARYKGVGQTGVKAILAQRGLI</sequence>
<evidence type="ECO:0000259" key="1">
    <source>
        <dbReference type="Pfam" id="PF00085"/>
    </source>
</evidence>
<dbReference type="Gene3D" id="3.40.30.10">
    <property type="entry name" value="Glutaredoxin"/>
    <property type="match status" value="1"/>
</dbReference>
<dbReference type="SUPFAM" id="SSF52833">
    <property type="entry name" value="Thioredoxin-like"/>
    <property type="match status" value="1"/>
</dbReference>
<dbReference type="Proteomes" id="UP000613452">
    <property type="component" value="Unassembled WGS sequence"/>
</dbReference>